<evidence type="ECO:0000313" key="10">
    <source>
        <dbReference type="EMBL" id="MBC8584072.1"/>
    </source>
</evidence>
<feature type="transmembrane region" description="Helical" evidence="7">
    <location>
        <begin position="360"/>
        <end position="387"/>
    </location>
</feature>
<dbReference type="InterPro" id="IPR003838">
    <property type="entry name" value="ABC3_permease_C"/>
</dbReference>
<feature type="domain" description="MacB-like periplasmic core" evidence="9">
    <location>
        <begin position="21"/>
        <end position="289"/>
    </location>
</feature>
<sequence>MRISDIISMCLGNLFRRKMRTLLTVIGVVVGTCAIVVMISIGVGMNESQEAMLAQMGDLTVINVYNWNSGGSGEQLVLNDEAVAKIQAIDQVDVATPIYYPRNLNARIYGGKKEKYYMYAYNVVGIYKSAMEKMGYTLQEGSFPGENSEPFTVLAGQYAAYEFRKANKKYADVIDPYPDAQGNVKDPYVNMLRDPMILKTEKMEEDSPDSTVVTQELKVSGILAEDWNKGYETSRGIIMDINDLKKLEKDYMKANKIKESDSDNKGYNDVTVKVNSIDDVEAVEEAIQAMGFETNSMESIRKPMQEAARRQQMVLGGLGAISLLVAAIGITNTMIMSIYERTREIGVMKVLGCFVRNIRTVFLMEAGLIGFLGGILGIGISYLISFIMNYVSMNGLMANENSGGFGFGMMGMFGGGGASGMPISVIPGWLVILALIFATLIGLISGFYPANRAVKISALEAIKHE</sequence>
<keyword evidence="4 7" id="KW-1133">Transmembrane helix</keyword>
<feature type="transmembrane region" description="Helical" evidence="7">
    <location>
        <begin position="21"/>
        <end position="45"/>
    </location>
</feature>
<comment type="similarity">
    <text evidence="6">Belongs to the ABC-4 integral membrane protein family.</text>
</comment>
<evidence type="ECO:0000256" key="1">
    <source>
        <dbReference type="ARBA" id="ARBA00004651"/>
    </source>
</evidence>
<dbReference type="Pfam" id="PF12704">
    <property type="entry name" value="MacB_PCD"/>
    <property type="match status" value="1"/>
</dbReference>
<evidence type="ECO:0000256" key="3">
    <source>
        <dbReference type="ARBA" id="ARBA00022692"/>
    </source>
</evidence>
<proteinExistence type="inferred from homology"/>
<comment type="caution">
    <text evidence="10">The sequence shown here is derived from an EMBL/GenBank/DDBJ whole genome shotgun (WGS) entry which is preliminary data.</text>
</comment>
<dbReference type="GO" id="GO:0022857">
    <property type="term" value="F:transmembrane transporter activity"/>
    <property type="evidence" value="ECO:0007669"/>
    <property type="project" value="TreeGrafter"/>
</dbReference>
<gene>
    <name evidence="10" type="ORF">H8705_00545</name>
</gene>
<evidence type="ECO:0000256" key="7">
    <source>
        <dbReference type="SAM" id="Phobius"/>
    </source>
</evidence>
<organism evidence="10 11">
    <name type="scientific">Youxingia wuxianensis</name>
    <dbReference type="NCBI Taxonomy" id="2763678"/>
    <lineage>
        <taxon>Bacteria</taxon>
        <taxon>Bacillati</taxon>
        <taxon>Bacillota</taxon>
        <taxon>Clostridia</taxon>
        <taxon>Eubacteriales</taxon>
        <taxon>Oscillospiraceae</taxon>
        <taxon>Youxingia</taxon>
    </lineage>
</organism>
<feature type="domain" description="ABC3 transporter permease C-terminal" evidence="8">
    <location>
        <begin position="318"/>
        <end position="457"/>
    </location>
</feature>
<dbReference type="RefSeq" id="WP_262393928.1">
    <property type="nucleotide sequence ID" value="NZ_JACRTD010000001.1"/>
</dbReference>
<evidence type="ECO:0000256" key="4">
    <source>
        <dbReference type="ARBA" id="ARBA00022989"/>
    </source>
</evidence>
<dbReference type="PANTHER" id="PTHR30572">
    <property type="entry name" value="MEMBRANE COMPONENT OF TRANSPORTER-RELATED"/>
    <property type="match status" value="1"/>
</dbReference>
<dbReference type="GO" id="GO:0005886">
    <property type="term" value="C:plasma membrane"/>
    <property type="evidence" value="ECO:0007669"/>
    <property type="project" value="UniProtKB-SubCell"/>
</dbReference>
<reference evidence="10" key="1">
    <citation type="submission" date="2020-08" db="EMBL/GenBank/DDBJ databases">
        <title>Genome public.</title>
        <authorList>
            <person name="Liu C."/>
            <person name="Sun Q."/>
        </authorList>
    </citation>
    <scope>NUCLEOTIDE SEQUENCE</scope>
    <source>
        <strain evidence="10">NSJ-64</strain>
    </source>
</reference>
<dbReference type="EMBL" id="JACRTD010000001">
    <property type="protein sequence ID" value="MBC8584072.1"/>
    <property type="molecule type" value="Genomic_DNA"/>
</dbReference>
<keyword evidence="5 7" id="KW-0472">Membrane</keyword>
<name>A0A926EMR9_9FIRM</name>
<evidence type="ECO:0000259" key="8">
    <source>
        <dbReference type="Pfam" id="PF02687"/>
    </source>
</evidence>
<feature type="transmembrane region" description="Helical" evidence="7">
    <location>
        <begin position="313"/>
        <end position="339"/>
    </location>
</feature>
<dbReference type="Proteomes" id="UP000623678">
    <property type="component" value="Unassembled WGS sequence"/>
</dbReference>
<protein>
    <submittedName>
        <fullName evidence="10">ABC transporter permease</fullName>
    </submittedName>
</protein>
<dbReference type="PANTHER" id="PTHR30572:SF4">
    <property type="entry name" value="ABC TRANSPORTER PERMEASE YTRF"/>
    <property type="match status" value="1"/>
</dbReference>
<keyword evidence="2" id="KW-1003">Cell membrane</keyword>
<evidence type="ECO:0000313" key="11">
    <source>
        <dbReference type="Proteomes" id="UP000623678"/>
    </source>
</evidence>
<keyword evidence="11" id="KW-1185">Reference proteome</keyword>
<keyword evidence="3 7" id="KW-0812">Transmembrane</keyword>
<dbReference type="AlphaFoldDB" id="A0A926EMR9"/>
<evidence type="ECO:0000259" key="9">
    <source>
        <dbReference type="Pfam" id="PF12704"/>
    </source>
</evidence>
<comment type="subcellular location">
    <subcellularLocation>
        <location evidence="1">Cell membrane</location>
        <topology evidence="1">Multi-pass membrane protein</topology>
    </subcellularLocation>
</comment>
<evidence type="ECO:0000256" key="5">
    <source>
        <dbReference type="ARBA" id="ARBA00023136"/>
    </source>
</evidence>
<accession>A0A926EMR9</accession>
<evidence type="ECO:0000256" key="6">
    <source>
        <dbReference type="ARBA" id="ARBA00038076"/>
    </source>
</evidence>
<dbReference type="InterPro" id="IPR050250">
    <property type="entry name" value="Macrolide_Exporter_MacB"/>
</dbReference>
<dbReference type="InterPro" id="IPR025857">
    <property type="entry name" value="MacB_PCD"/>
</dbReference>
<evidence type="ECO:0000256" key="2">
    <source>
        <dbReference type="ARBA" id="ARBA00022475"/>
    </source>
</evidence>
<dbReference type="Pfam" id="PF02687">
    <property type="entry name" value="FtsX"/>
    <property type="match status" value="1"/>
</dbReference>
<feature type="transmembrane region" description="Helical" evidence="7">
    <location>
        <begin position="426"/>
        <end position="448"/>
    </location>
</feature>